<reference evidence="1" key="2">
    <citation type="submission" date="2025-09" db="UniProtKB">
        <authorList>
            <consortium name="Ensembl"/>
        </authorList>
    </citation>
    <scope>IDENTIFICATION</scope>
</reference>
<sequence length="46" mass="5128">LRAGIEFYPLFLFAAGTAGEALTVGCEKDTFDYIQQKKCKPKDQSK</sequence>
<accession>A0A8B9PBM0</accession>
<organism evidence="1 2">
    <name type="scientific">Apteryx owenii</name>
    <name type="common">Little spotted kiwi</name>
    <dbReference type="NCBI Taxonomy" id="8824"/>
    <lineage>
        <taxon>Eukaryota</taxon>
        <taxon>Metazoa</taxon>
        <taxon>Chordata</taxon>
        <taxon>Craniata</taxon>
        <taxon>Vertebrata</taxon>
        <taxon>Euteleostomi</taxon>
        <taxon>Archelosauria</taxon>
        <taxon>Archosauria</taxon>
        <taxon>Dinosauria</taxon>
        <taxon>Saurischia</taxon>
        <taxon>Theropoda</taxon>
        <taxon>Coelurosauria</taxon>
        <taxon>Aves</taxon>
        <taxon>Palaeognathae</taxon>
        <taxon>Apterygiformes</taxon>
        <taxon>Apterygidae</taxon>
        <taxon>Apteryx</taxon>
    </lineage>
</organism>
<evidence type="ECO:0000313" key="2">
    <source>
        <dbReference type="Proteomes" id="UP000694424"/>
    </source>
</evidence>
<evidence type="ECO:0000313" key="1">
    <source>
        <dbReference type="Ensembl" id="ENSAOWP00000009128.1"/>
    </source>
</evidence>
<dbReference type="Ensembl" id="ENSAOWT00000010353.1">
    <property type="protein sequence ID" value="ENSAOWP00000009128.1"/>
    <property type="gene ID" value="ENSAOWG00000006275.1"/>
</dbReference>
<reference evidence="1" key="1">
    <citation type="submission" date="2025-08" db="UniProtKB">
        <authorList>
            <consortium name="Ensembl"/>
        </authorList>
    </citation>
    <scope>IDENTIFICATION</scope>
</reference>
<proteinExistence type="predicted"/>
<dbReference type="AlphaFoldDB" id="A0A8B9PBM0"/>
<dbReference type="Proteomes" id="UP000694424">
    <property type="component" value="Unplaced"/>
</dbReference>
<name>A0A8B9PBM0_APTOW</name>
<keyword evidence="2" id="KW-1185">Reference proteome</keyword>
<protein>
    <submittedName>
        <fullName evidence="1">Uncharacterized protein</fullName>
    </submittedName>
</protein>